<feature type="compositionally biased region" description="Polar residues" evidence="2">
    <location>
        <begin position="430"/>
        <end position="441"/>
    </location>
</feature>
<dbReference type="OMA" id="WCKCELE"/>
<dbReference type="RefSeq" id="XP_020437809.1">
    <property type="nucleotide sequence ID" value="XM_020571951.1"/>
</dbReference>
<dbReference type="PANTHER" id="PTHR37844">
    <property type="entry name" value="SER/THR PROTEIN PHOSPHATASE SUPERFAMILY (AFU_ORTHOLOGUE AFUA_1G14840)"/>
    <property type="match status" value="1"/>
</dbReference>
<organism evidence="3 4">
    <name type="scientific">Heterostelium pallidum (strain ATCC 26659 / Pp 5 / PN500)</name>
    <name type="common">Cellular slime mold</name>
    <name type="synonym">Polysphondylium pallidum</name>
    <dbReference type="NCBI Taxonomy" id="670386"/>
    <lineage>
        <taxon>Eukaryota</taxon>
        <taxon>Amoebozoa</taxon>
        <taxon>Evosea</taxon>
        <taxon>Eumycetozoa</taxon>
        <taxon>Dictyostelia</taxon>
        <taxon>Acytosteliales</taxon>
        <taxon>Acytosteliaceae</taxon>
        <taxon>Heterostelium</taxon>
    </lineage>
</organism>
<gene>
    <name evidence="3" type="ORF">PPL_00932</name>
</gene>
<dbReference type="Proteomes" id="UP000001396">
    <property type="component" value="Unassembled WGS sequence"/>
</dbReference>
<dbReference type="GeneID" id="31356462"/>
<evidence type="ECO:0000313" key="4">
    <source>
        <dbReference type="Proteomes" id="UP000001396"/>
    </source>
</evidence>
<keyword evidence="1" id="KW-0175">Coiled coil</keyword>
<feature type="region of interest" description="Disordered" evidence="2">
    <location>
        <begin position="302"/>
        <end position="339"/>
    </location>
</feature>
<keyword evidence="4" id="KW-1185">Reference proteome</keyword>
<evidence type="ECO:0000313" key="3">
    <source>
        <dbReference type="EMBL" id="EFA85703.1"/>
    </source>
</evidence>
<reference evidence="3 4" key="1">
    <citation type="journal article" date="2011" name="Genome Res.">
        <title>Phylogeny-wide analysis of social amoeba genomes highlights ancient origins for complex intercellular communication.</title>
        <authorList>
            <person name="Heidel A.J."/>
            <person name="Lawal H.M."/>
            <person name="Felder M."/>
            <person name="Schilde C."/>
            <person name="Helps N.R."/>
            <person name="Tunggal B."/>
            <person name="Rivero F."/>
            <person name="John U."/>
            <person name="Schleicher M."/>
            <person name="Eichinger L."/>
            <person name="Platzer M."/>
            <person name="Noegel A.A."/>
            <person name="Schaap P."/>
            <person name="Gloeckner G."/>
        </authorList>
    </citation>
    <scope>NUCLEOTIDE SEQUENCE [LARGE SCALE GENOMIC DNA]</scope>
    <source>
        <strain evidence="4">ATCC 26659 / Pp 5 / PN500</strain>
    </source>
</reference>
<dbReference type="AlphaFoldDB" id="D3AXM6"/>
<feature type="region of interest" description="Disordered" evidence="2">
    <location>
        <begin position="393"/>
        <end position="499"/>
    </location>
</feature>
<accession>D3AXM6</accession>
<name>D3AXM6_HETP5</name>
<feature type="compositionally biased region" description="Low complexity" evidence="2">
    <location>
        <begin position="474"/>
        <end position="488"/>
    </location>
</feature>
<evidence type="ECO:0000256" key="1">
    <source>
        <dbReference type="SAM" id="Coils"/>
    </source>
</evidence>
<feature type="coiled-coil region" evidence="1">
    <location>
        <begin position="342"/>
        <end position="376"/>
    </location>
</feature>
<dbReference type="EMBL" id="ADBJ01000004">
    <property type="protein sequence ID" value="EFA85703.1"/>
    <property type="molecule type" value="Genomic_DNA"/>
</dbReference>
<evidence type="ECO:0008006" key="5">
    <source>
        <dbReference type="Google" id="ProtNLM"/>
    </source>
</evidence>
<dbReference type="InParanoid" id="D3AXM6"/>
<protein>
    <recommendedName>
        <fullName evidence="5">Calcineurin-like phosphoesterase domain-containing protein</fullName>
    </recommendedName>
</protein>
<sequence length="499" mass="56247">MTKIKLISDIYIDRDNYDSVIKLFETDQDECAESIILLAGNVGVVEKDADGTTPIYRLLKYLSSKYRLTFLVAGVYEYSGGMTFEQTNRQLDRWCQSIDSSNVHFLNNSDYNLSEHNINGNGNGNDKWVIIGSTMWPFIPPVFDIPPNFKFDYESIKGDNDRPASSMRDQNNWNKNDVKQLKTLIQSYSFTGENIIVLSHFAPTSNNSVFNDTNISKLKKSISWCKCELETLVDANSNLSYWCYANTNNNLMSGDGAVTKIQQMSLLTNQAYIKNDIKKLLDRFDSKLLSIDIKGLQLDKLEESDDSTDIPTTSSSESTSSISSSTTPTTATTETTTTTTVNNQSVLNIKNISERYQEKEQQNKQLLESIKSVFKEDESGGKSTDKLIEALLKSSGGGVGGSSMNKDEEEDQDSQKKRKFFNLDNKTKEVNSNSTKQSFDINDNGNNSNNKEKEIVYDDTDELESFLKSKDSSTKNNKINSNSNSNNNKDNKTIKKFRF</sequence>
<comment type="caution">
    <text evidence="3">The sequence shown here is derived from an EMBL/GenBank/DDBJ whole genome shotgun (WGS) entry which is preliminary data.</text>
</comment>
<feature type="compositionally biased region" description="Low complexity" evidence="2">
    <location>
        <begin position="309"/>
        <end position="339"/>
    </location>
</feature>
<evidence type="ECO:0000256" key="2">
    <source>
        <dbReference type="SAM" id="MobiDB-lite"/>
    </source>
</evidence>
<proteinExistence type="predicted"/>
<dbReference type="PANTHER" id="PTHR37844:SF1">
    <property type="entry name" value="CALCINEURIN-LIKE PHOSPHOESTERASE DOMAIN-CONTAINING PROTEIN"/>
    <property type="match status" value="1"/>
</dbReference>